<sequence>MNHPWISKKQALACAVLAASLGLSACGSDDDDDNSPDPEPATRLSISLEETGRYVDDGNGFDEGSAEIVAYDADSATLFVVNAQASRIDVLDIQDPTAPKRIGTIDALANWPDAGGINSVAVANGLVALAVEHDNKTESGRVQIYNSADYAFRAQAEVGSLPDMVTFTPDGSRVLVANEGEPSSDYSIDPAGSVSVIDVTDPDSPAVSTVGFVDFNAGGPRHNEVPEGVRIFGNFNPTVLQVTAFTDTDPATLTVADATGATAGAWVTLASSEGDPLPYRVESVSGNVLTLTTDFDGDSEVADAGPAGLAVYLHGNGSSVAQDLEPEYIAVSPDGSKAWVSLQENNAVAVINIESADVDRIIALGTKDHSVAGNEIDPSDRDGGVNIANWPLQGMYMPDTITSAQIGGKTYYLTANEGDAREYDAYVEEIRFEDAPRAATGAIAADDFADETRLGRIATTLTADINGDGLLDEPLVFGARSFSIWADDGSLVFDSGSDLETVTAEQLGANFNSNNDENDSGDSRSDAKGPEPEAIAVGKIGEQTFAFVGLERVGGIMVYDITTPETPEYIQYLNNRDFGFDIETRLDDNGEPAHLAGDLGPESIVFISANESPTQHPMLAVGNEVSGSTTLFAIKVEEVVAE</sequence>
<dbReference type="Proteomes" id="UP000298049">
    <property type="component" value="Chromosome"/>
</dbReference>
<dbReference type="RefSeq" id="WP_136549641.1">
    <property type="nucleotide sequence ID" value="NZ_CP031093.1"/>
</dbReference>
<proteinExistence type="predicted"/>
<dbReference type="EMBL" id="CP031093">
    <property type="protein sequence ID" value="QCF26935.1"/>
    <property type="molecule type" value="Genomic_DNA"/>
</dbReference>
<feature type="domain" description="Choice-of-anchor I" evidence="3">
    <location>
        <begin position="63"/>
        <end position="271"/>
    </location>
</feature>
<dbReference type="NCBIfam" id="NF038117">
    <property type="entry name" value="choice_anch_I"/>
    <property type="match status" value="1"/>
</dbReference>
<dbReference type="PANTHER" id="PTHR46928">
    <property type="entry name" value="MESENCHYME-SPECIFIC CELL SURFACE GLYCOPROTEIN"/>
    <property type="match status" value="1"/>
</dbReference>
<dbReference type="InterPro" id="IPR052956">
    <property type="entry name" value="Mesenchyme-surface_protein"/>
</dbReference>
<dbReference type="PANTHER" id="PTHR46928:SF1">
    <property type="entry name" value="MESENCHYME-SPECIFIC CELL SURFACE GLYCOPROTEIN"/>
    <property type="match status" value="1"/>
</dbReference>
<dbReference type="OrthoDB" id="9803927at2"/>
<reference evidence="4 5" key="1">
    <citation type="submission" date="2018-07" db="EMBL/GenBank/DDBJ databases">
        <title>Marsedoiliclastica nanhaica gen. nov. sp. nov., a novel marine hydrocarbonoclastic bacterium isolated from an in-situ enriched hydrocarbon-degrading consortium in deep-sea sediment.</title>
        <authorList>
            <person name="Dong C."/>
            <person name="Ma T."/>
            <person name="Liu R."/>
            <person name="Shao Z."/>
        </authorList>
    </citation>
    <scope>NUCLEOTIDE SEQUENCE [LARGE SCALE GENOMIC DNA]</scope>
    <source>
        <strain evidence="5">soil36-7</strain>
    </source>
</reference>
<evidence type="ECO:0000313" key="5">
    <source>
        <dbReference type="Proteomes" id="UP000298049"/>
    </source>
</evidence>
<dbReference type="InterPro" id="IPR055188">
    <property type="entry name" value="Choice_anch_I"/>
</dbReference>
<protein>
    <submittedName>
        <fullName evidence="4">Alkaline phosphatase</fullName>
    </submittedName>
</protein>
<dbReference type="InterPro" id="IPR015943">
    <property type="entry name" value="WD40/YVTN_repeat-like_dom_sf"/>
</dbReference>
<feature type="signal peptide" evidence="2">
    <location>
        <begin position="1"/>
        <end position="25"/>
    </location>
</feature>
<feature type="compositionally biased region" description="Basic and acidic residues" evidence="1">
    <location>
        <begin position="521"/>
        <end position="531"/>
    </location>
</feature>
<dbReference type="AlphaFoldDB" id="A0A4P7XJI1"/>
<dbReference type="InterPro" id="IPR011045">
    <property type="entry name" value="N2O_reductase_N"/>
</dbReference>
<feature type="domain" description="Choice-of-anchor I" evidence="3">
    <location>
        <begin position="298"/>
        <end position="633"/>
    </location>
</feature>
<evidence type="ECO:0000259" key="3">
    <source>
        <dbReference type="Pfam" id="PF22494"/>
    </source>
</evidence>
<feature type="region of interest" description="Disordered" evidence="1">
    <location>
        <begin position="508"/>
        <end position="531"/>
    </location>
</feature>
<evidence type="ECO:0000256" key="1">
    <source>
        <dbReference type="SAM" id="MobiDB-lite"/>
    </source>
</evidence>
<evidence type="ECO:0000313" key="4">
    <source>
        <dbReference type="EMBL" id="QCF26935.1"/>
    </source>
</evidence>
<name>A0A4P7XJI1_9ALTE</name>
<accession>A0A4P7XJI1</accession>
<dbReference type="Gene3D" id="2.130.10.10">
    <property type="entry name" value="YVTN repeat-like/Quinoprotein amine dehydrogenase"/>
    <property type="match status" value="2"/>
</dbReference>
<feature type="chain" id="PRO_5020517654" evidence="2">
    <location>
        <begin position="26"/>
        <end position="642"/>
    </location>
</feature>
<organism evidence="4 5">
    <name type="scientific">Hydrocarboniclastica marina</name>
    <dbReference type="NCBI Taxonomy" id="2259620"/>
    <lineage>
        <taxon>Bacteria</taxon>
        <taxon>Pseudomonadati</taxon>
        <taxon>Pseudomonadota</taxon>
        <taxon>Gammaproteobacteria</taxon>
        <taxon>Alteromonadales</taxon>
        <taxon>Alteromonadaceae</taxon>
        <taxon>Hydrocarboniclastica</taxon>
    </lineage>
</organism>
<keyword evidence="5" id="KW-1185">Reference proteome</keyword>
<dbReference type="SUPFAM" id="SSF50974">
    <property type="entry name" value="Nitrous oxide reductase, N-terminal domain"/>
    <property type="match status" value="1"/>
</dbReference>
<gene>
    <name evidence="4" type="ORF">soil367_13880</name>
</gene>
<keyword evidence="2" id="KW-0732">Signal</keyword>
<evidence type="ECO:0000256" key="2">
    <source>
        <dbReference type="SAM" id="SignalP"/>
    </source>
</evidence>
<dbReference type="Pfam" id="PF22494">
    <property type="entry name" value="choice_anch_I"/>
    <property type="match status" value="2"/>
</dbReference>
<dbReference type="KEGG" id="hmi:soil367_13880"/>